<name>A0A165GN45_9BACL</name>
<dbReference type="AlphaFoldDB" id="A0A165GN45"/>
<organism evidence="2 3">
    <name type="scientific">Bhargavaea cecembensis</name>
    <dbReference type="NCBI Taxonomy" id="394098"/>
    <lineage>
        <taxon>Bacteria</taxon>
        <taxon>Bacillati</taxon>
        <taxon>Bacillota</taxon>
        <taxon>Bacilli</taxon>
        <taxon>Bacillales</taxon>
        <taxon>Caryophanaceae</taxon>
        <taxon>Bhargavaea</taxon>
    </lineage>
</organism>
<dbReference type="GO" id="GO:0004622">
    <property type="term" value="F:phosphatidylcholine lysophospholipase activity"/>
    <property type="evidence" value="ECO:0007669"/>
    <property type="project" value="TreeGrafter"/>
</dbReference>
<dbReference type="SUPFAM" id="SSF52266">
    <property type="entry name" value="SGNH hydrolase"/>
    <property type="match status" value="1"/>
</dbReference>
<dbReference type="PANTHER" id="PTHR30383">
    <property type="entry name" value="THIOESTERASE 1/PROTEASE 1/LYSOPHOSPHOLIPASE L1"/>
    <property type="match status" value="1"/>
</dbReference>
<dbReference type="InterPro" id="IPR013830">
    <property type="entry name" value="SGNH_hydro"/>
</dbReference>
<dbReference type="Pfam" id="PF13472">
    <property type="entry name" value="Lipase_GDSL_2"/>
    <property type="match status" value="1"/>
</dbReference>
<dbReference type="Proteomes" id="UP000076490">
    <property type="component" value="Unassembled WGS sequence"/>
</dbReference>
<dbReference type="EMBL" id="LQNT01000011">
    <property type="protein sequence ID" value="KZE37039.1"/>
    <property type="molecule type" value="Genomic_DNA"/>
</dbReference>
<sequence length="263" mass="28924">MKQVKFLLLLAAAGALLLLFRPEGKGGKASADVATIESVDPLKNPGQPVADYLVYRALTTGEARMAVTGSSVTKGSGASNQSKTWRALTQAHLRTVYPSLNTIKVENHGHSGYTSVRLLEDEVTGPVIAGRPDVLIIETSVINNHNKNVTLEDTYASLEQLHTLYSGTLPEARILFISPNPITENKFGPPVNTLGLRFTDYVYGTQTFIEDKGWAYINIHDEMLSLMDQRGVRLQETLKDGIHPNDLGYRIWADAIWPHLTAK</sequence>
<dbReference type="PANTHER" id="PTHR30383:SF5">
    <property type="entry name" value="SGNH HYDROLASE-TYPE ESTERASE DOMAIN-CONTAINING PROTEIN"/>
    <property type="match status" value="1"/>
</dbReference>
<dbReference type="OrthoDB" id="2449793at2"/>
<comment type="caution">
    <text evidence="2">The sequence shown here is derived from an EMBL/GenBank/DDBJ whole genome shotgun (WGS) entry which is preliminary data.</text>
</comment>
<dbReference type="Gene3D" id="3.40.50.1110">
    <property type="entry name" value="SGNH hydrolase"/>
    <property type="match status" value="1"/>
</dbReference>
<evidence type="ECO:0000313" key="3">
    <source>
        <dbReference type="Proteomes" id="UP000076490"/>
    </source>
</evidence>
<evidence type="ECO:0000259" key="1">
    <source>
        <dbReference type="Pfam" id="PF13472"/>
    </source>
</evidence>
<dbReference type="InterPro" id="IPR051532">
    <property type="entry name" value="Ester_Hydrolysis_Enzymes"/>
</dbReference>
<dbReference type="RefSeq" id="WP_063181915.1">
    <property type="nucleotide sequence ID" value="NZ_LQNT01000011.1"/>
</dbReference>
<dbReference type="CDD" id="cd00229">
    <property type="entry name" value="SGNH_hydrolase"/>
    <property type="match status" value="1"/>
</dbReference>
<proteinExistence type="predicted"/>
<reference evidence="2 3" key="1">
    <citation type="submission" date="2016-01" db="EMBL/GenBank/DDBJ databases">
        <title>Whole genome sequencing of Bhargavaea cecembensis T14.</title>
        <authorList>
            <person name="Hong K.W."/>
        </authorList>
    </citation>
    <scope>NUCLEOTIDE SEQUENCE [LARGE SCALE GENOMIC DNA]</scope>
    <source>
        <strain evidence="2 3">T14</strain>
    </source>
</reference>
<evidence type="ECO:0000313" key="2">
    <source>
        <dbReference type="EMBL" id="KZE37039.1"/>
    </source>
</evidence>
<gene>
    <name evidence="2" type="ORF">AV656_10665</name>
</gene>
<dbReference type="InterPro" id="IPR036514">
    <property type="entry name" value="SGNH_hydro_sf"/>
</dbReference>
<protein>
    <recommendedName>
        <fullName evidence="1">SGNH hydrolase-type esterase domain-containing protein</fullName>
    </recommendedName>
</protein>
<accession>A0A165GN45</accession>
<feature type="domain" description="SGNH hydrolase-type esterase" evidence="1">
    <location>
        <begin position="69"/>
        <end position="251"/>
    </location>
</feature>